<keyword evidence="4" id="KW-1185">Reference proteome</keyword>
<dbReference type="InterPro" id="IPR002123">
    <property type="entry name" value="Plipid/glycerol_acylTrfase"/>
</dbReference>
<dbReference type="AlphaFoldDB" id="T1ISZ2"/>
<dbReference type="PANTHER" id="PTHR22753">
    <property type="entry name" value="TRANSMEMBRANE PROTEIN 68"/>
    <property type="match status" value="1"/>
</dbReference>
<feature type="domain" description="Phospholipid/glycerol acyltransferase" evidence="2">
    <location>
        <begin position="95"/>
        <end position="220"/>
    </location>
</feature>
<dbReference type="EMBL" id="JH431451">
    <property type="status" value="NOT_ANNOTATED_CDS"/>
    <property type="molecule type" value="Genomic_DNA"/>
</dbReference>
<keyword evidence="1" id="KW-0812">Transmembrane</keyword>
<evidence type="ECO:0000313" key="4">
    <source>
        <dbReference type="Proteomes" id="UP000014500"/>
    </source>
</evidence>
<keyword evidence="1" id="KW-0472">Membrane</keyword>
<accession>T1ISZ2</accession>
<dbReference type="Proteomes" id="UP000014500">
    <property type="component" value="Unassembled WGS sequence"/>
</dbReference>
<dbReference type="eggNOG" id="KOG4321">
    <property type="taxonomic scope" value="Eukaryota"/>
</dbReference>
<dbReference type="GO" id="GO:0016746">
    <property type="term" value="F:acyltransferase activity"/>
    <property type="evidence" value="ECO:0007669"/>
    <property type="project" value="InterPro"/>
</dbReference>
<organism evidence="3 4">
    <name type="scientific">Strigamia maritima</name>
    <name type="common">European centipede</name>
    <name type="synonym">Geophilus maritimus</name>
    <dbReference type="NCBI Taxonomy" id="126957"/>
    <lineage>
        <taxon>Eukaryota</taxon>
        <taxon>Metazoa</taxon>
        <taxon>Ecdysozoa</taxon>
        <taxon>Arthropoda</taxon>
        <taxon>Myriapoda</taxon>
        <taxon>Chilopoda</taxon>
        <taxon>Pleurostigmophora</taxon>
        <taxon>Geophilomorpha</taxon>
        <taxon>Linotaeniidae</taxon>
        <taxon>Strigamia</taxon>
    </lineage>
</organism>
<dbReference type="Pfam" id="PF01553">
    <property type="entry name" value="Acyltransferase"/>
    <property type="match status" value="1"/>
</dbReference>
<dbReference type="GO" id="GO:0016020">
    <property type="term" value="C:membrane"/>
    <property type="evidence" value="ECO:0007669"/>
    <property type="project" value="TreeGrafter"/>
</dbReference>
<protein>
    <recommendedName>
        <fullName evidence="2">Phospholipid/glycerol acyltransferase domain-containing protein</fullName>
    </recommendedName>
</protein>
<reference evidence="3" key="2">
    <citation type="submission" date="2015-02" db="UniProtKB">
        <authorList>
            <consortium name="EnsemblMetazoa"/>
        </authorList>
    </citation>
    <scope>IDENTIFICATION</scope>
</reference>
<dbReference type="HOGENOM" id="CLU_750802_0_0_1"/>
<evidence type="ECO:0000259" key="2">
    <source>
        <dbReference type="Pfam" id="PF01553"/>
    </source>
</evidence>
<dbReference type="PANTHER" id="PTHR22753:SF14">
    <property type="entry name" value="MONOACYLGLYCEROL_DIACYLGLYCEROL O-ACYLTRANSFERASE"/>
    <property type="match status" value="1"/>
</dbReference>
<dbReference type="SUPFAM" id="SSF69593">
    <property type="entry name" value="Glycerol-3-phosphate (1)-acyltransferase"/>
    <property type="match status" value="1"/>
</dbReference>
<reference evidence="4" key="1">
    <citation type="submission" date="2011-05" db="EMBL/GenBank/DDBJ databases">
        <authorList>
            <person name="Richards S.R."/>
            <person name="Qu J."/>
            <person name="Jiang H."/>
            <person name="Jhangiani S.N."/>
            <person name="Agravi P."/>
            <person name="Goodspeed R."/>
            <person name="Gross S."/>
            <person name="Mandapat C."/>
            <person name="Jackson L."/>
            <person name="Mathew T."/>
            <person name="Pu L."/>
            <person name="Thornton R."/>
            <person name="Saada N."/>
            <person name="Wilczek-Boney K.B."/>
            <person name="Lee S."/>
            <person name="Kovar C."/>
            <person name="Wu Y."/>
            <person name="Scherer S.E."/>
            <person name="Worley K.C."/>
            <person name="Muzny D.M."/>
            <person name="Gibbs R."/>
        </authorList>
    </citation>
    <scope>NUCLEOTIDE SEQUENCE</scope>
    <source>
        <strain evidence="4">Brora</strain>
    </source>
</reference>
<sequence>MFPSMYPSNSTFIHENISSGLSPWTVLTSSEAVDFYKWTPLILMILIFIVPFLGPIILAVTIYFCSIIMWVESLYRAINRLTKEVDDSSGKNKSFKVVGKRNLPQNSPAVLVFYQGSLPIDILYFTSHLWRRHRRSIYVLTHKKQYAMKGWKRFNKRMNYVPMSRKNCVQNLFNGHDIILPLQEDMETKNTSEKYLVNWNGKNAFAAIAKAAKVPIIPVFTRNIQEAFWIPWFLKKVATGKRYPIVAGGLPVKLITYIGEPILYDETESTKELANKVAKEIQKLIDQHQMIPGNKFDALFDRLWLDRKEPKQTSFTVQCKNEGFPELNNSPKIEEEDTVFTADWTLQEVFSEFINSPSVSTDKCLDESS</sequence>
<dbReference type="STRING" id="126957.T1ISZ2"/>
<dbReference type="PhylomeDB" id="T1ISZ2"/>
<proteinExistence type="predicted"/>
<feature type="transmembrane region" description="Helical" evidence="1">
    <location>
        <begin position="41"/>
        <end position="71"/>
    </location>
</feature>
<name>T1ISZ2_STRMM</name>
<evidence type="ECO:0000256" key="1">
    <source>
        <dbReference type="SAM" id="Phobius"/>
    </source>
</evidence>
<evidence type="ECO:0000313" key="3">
    <source>
        <dbReference type="EnsemblMetazoa" id="SMAR004229-PA"/>
    </source>
</evidence>
<dbReference type="EnsemblMetazoa" id="SMAR004229-RA">
    <property type="protein sequence ID" value="SMAR004229-PA"/>
    <property type="gene ID" value="SMAR004229"/>
</dbReference>
<keyword evidence="1" id="KW-1133">Transmembrane helix</keyword>